<feature type="chain" id="PRO_5011481007" description="Por secretion system C-terminal sorting domain-containing protein" evidence="1">
    <location>
        <begin position="24"/>
        <end position="477"/>
    </location>
</feature>
<dbReference type="Proteomes" id="UP000199514">
    <property type="component" value="Unassembled WGS sequence"/>
</dbReference>
<evidence type="ECO:0008006" key="4">
    <source>
        <dbReference type="Google" id="ProtNLM"/>
    </source>
</evidence>
<sequence>MKPLNHLLGVSIFTLFSATVAFGQGNIVVASSPAASPLNPDGNTWASTCNCTFTTNDDGTVSEIPFNRIYQSAAEPSGDLAGGGACGTTDIVDNPSTGRDASYVYYSDPNGVPNSGDEYVIYRLRVAKDPGNANFGFSVLIDSDGLMGRLDPNYISGNPGFEREIRVVNGGASKGVYVDNVDGRTTGLNLKFYTLTSHTQRVKSLYTDAACNVSNVIFYDFYVMLSDLGLAATAPIRLVTATSVNGSTALSAGASDIGGVNDNLMNTYGGSATANMDSMFTTLVKTQPAVTFGTLPVSLLYFKAQTQKNQTQLVWATASEQNNDYFSIEKSENGKDFTAIGTVHGAGNSQKMLNYQYTDHTPLYQKTYYRLKQVDFDGASKYSPIAVIANGKDLTRNLSVTVNNKNVADFEISAQEDFSELHIMDMLGKNIKAQHYYNSENEHLQIVLPENHRYNHSVYIISINTTQGIYSRKIRLN</sequence>
<dbReference type="AlphaFoldDB" id="A0A1I1DWF4"/>
<name>A0A1I1DWF4_9BACT</name>
<accession>A0A1I1DWF4</accession>
<gene>
    <name evidence="2" type="ORF">SAMN05421780_101480</name>
</gene>
<dbReference type="OrthoDB" id="1466765at2"/>
<protein>
    <recommendedName>
        <fullName evidence="4">Por secretion system C-terminal sorting domain-containing protein</fullName>
    </recommendedName>
</protein>
<dbReference type="InterPro" id="IPR013783">
    <property type="entry name" value="Ig-like_fold"/>
</dbReference>
<evidence type="ECO:0000313" key="2">
    <source>
        <dbReference type="EMBL" id="SFB78732.1"/>
    </source>
</evidence>
<feature type="signal peptide" evidence="1">
    <location>
        <begin position="1"/>
        <end position="23"/>
    </location>
</feature>
<dbReference type="Gene3D" id="2.60.40.10">
    <property type="entry name" value="Immunoglobulins"/>
    <property type="match status" value="1"/>
</dbReference>
<proteinExistence type="predicted"/>
<dbReference type="EMBL" id="FOLE01000001">
    <property type="protein sequence ID" value="SFB78732.1"/>
    <property type="molecule type" value="Genomic_DNA"/>
</dbReference>
<evidence type="ECO:0000256" key="1">
    <source>
        <dbReference type="SAM" id="SignalP"/>
    </source>
</evidence>
<evidence type="ECO:0000313" key="3">
    <source>
        <dbReference type="Proteomes" id="UP000199514"/>
    </source>
</evidence>
<dbReference type="RefSeq" id="WP_091506673.1">
    <property type="nucleotide sequence ID" value="NZ_FOLE01000001.1"/>
</dbReference>
<keyword evidence="1" id="KW-0732">Signal</keyword>
<keyword evidence="3" id="KW-1185">Reference proteome</keyword>
<dbReference type="STRING" id="927664.SAMN05421780_101480"/>
<reference evidence="2 3" key="1">
    <citation type="submission" date="2016-10" db="EMBL/GenBank/DDBJ databases">
        <authorList>
            <person name="de Groot N.N."/>
        </authorList>
    </citation>
    <scope>NUCLEOTIDE SEQUENCE [LARGE SCALE GENOMIC DNA]</scope>
    <source>
        <strain evidence="2 3">DSM 6793</strain>
    </source>
</reference>
<organism evidence="2 3">
    <name type="scientific">Flexibacter flexilis DSM 6793</name>
    <dbReference type="NCBI Taxonomy" id="927664"/>
    <lineage>
        <taxon>Bacteria</taxon>
        <taxon>Pseudomonadati</taxon>
        <taxon>Bacteroidota</taxon>
        <taxon>Cytophagia</taxon>
        <taxon>Cytophagales</taxon>
        <taxon>Flexibacteraceae</taxon>
        <taxon>Flexibacter</taxon>
    </lineage>
</organism>